<evidence type="ECO:0000259" key="1">
    <source>
        <dbReference type="Pfam" id="PF03033"/>
    </source>
</evidence>
<dbReference type="InterPro" id="IPR004276">
    <property type="entry name" value="GlycoTrans_28_N"/>
</dbReference>
<sequence length="423" mass="46133">MRILLMTLGSRGDVQPFIALGCALKSDGHDVAVSTAANFTDMIEKAGLRSAPVSVDMQAELEGSVLMEGMRSVRGLIRAWRLSQDLMQTQLQDVWDVAHREHPDVIVYHPKAFSAVYAARSLGIMAMPVYLQPAYTLTGAFPNPIYPWRRSGLLTRRLNRAFLWLTRLGYSSLLRKWFAKRQDVPSKSSIDVLTGYHPAGNPVPRFHAFSQHLVPSPDDYGIHERTTGYWFVDPDDTWQPPADLEAFLSAGPAPVYVGFGSMPSQDARALTRDVVAALDMAGQRGIIATGWSGLSGGDLPPQHFALESAPHSWLFPRCAAVVHHGGAGSTHEGLRWGRPTVICPVFGDQPFWGYVVARLGAGPRPVKQKKITGQVLADRIIQALDPAIASAAEDIGSLLRAEGGARQAADLITEIARDQQTAD</sequence>
<keyword evidence="4" id="KW-1185">Reference proteome</keyword>
<dbReference type="EMBL" id="HG966617">
    <property type="protein sequence ID" value="CDO61320.1"/>
    <property type="molecule type" value="Genomic_DNA"/>
</dbReference>
<accession>X5MNJ1</accession>
<dbReference type="PANTHER" id="PTHR48050:SF13">
    <property type="entry name" value="STEROL 3-BETA-GLUCOSYLTRANSFERASE UGT80A2"/>
    <property type="match status" value="1"/>
</dbReference>
<dbReference type="EC" id="2.4.-.-" evidence="3"/>
<dbReference type="InterPro" id="IPR050426">
    <property type="entry name" value="Glycosyltransferase_28"/>
</dbReference>
<dbReference type="Gene3D" id="3.40.50.2000">
    <property type="entry name" value="Glycogen Phosphorylase B"/>
    <property type="match status" value="2"/>
</dbReference>
<dbReference type="KEGG" id="pect:BN1012_Phect3108"/>
<dbReference type="Pfam" id="PF03033">
    <property type="entry name" value="Glyco_transf_28"/>
    <property type="match status" value="1"/>
</dbReference>
<dbReference type="PATRIC" id="fig|1458461.3.peg.3115"/>
<feature type="domain" description="Erythromycin biosynthesis protein CIII-like C-terminal" evidence="2">
    <location>
        <begin position="299"/>
        <end position="386"/>
    </location>
</feature>
<name>X5MNJ1_9HYPH</name>
<evidence type="ECO:0000259" key="2">
    <source>
        <dbReference type="Pfam" id="PF06722"/>
    </source>
</evidence>
<dbReference type="GO" id="GO:0016758">
    <property type="term" value="F:hexosyltransferase activity"/>
    <property type="evidence" value="ECO:0007669"/>
    <property type="project" value="InterPro"/>
</dbReference>
<dbReference type="Pfam" id="PF06722">
    <property type="entry name" value="EryCIII-like_C"/>
    <property type="match status" value="1"/>
</dbReference>
<dbReference type="HOGENOM" id="CLU_000537_8_0_5"/>
<dbReference type="SUPFAM" id="SSF53756">
    <property type="entry name" value="UDP-Glycosyltransferase/glycogen phosphorylase"/>
    <property type="match status" value="1"/>
</dbReference>
<keyword evidence="3" id="KW-0328">Glycosyltransferase</keyword>
<feature type="domain" description="Glycosyltransferase family 28 N-terminal" evidence="1">
    <location>
        <begin position="3"/>
        <end position="125"/>
    </location>
</feature>
<dbReference type="CDD" id="cd03784">
    <property type="entry name" value="GT1_Gtf-like"/>
    <property type="match status" value="1"/>
</dbReference>
<dbReference type="GO" id="GO:0033072">
    <property type="term" value="P:vancomycin biosynthetic process"/>
    <property type="evidence" value="ECO:0007669"/>
    <property type="project" value="UniProtKB-ARBA"/>
</dbReference>
<dbReference type="InterPro" id="IPR002213">
    <property type="entry name" value="UDP_glucos_trans"/>
</dbReference>
<dbReference type="FunFam" id="3.40.50.2000:FF:000009">
    <property type="entry name" value="Sterol 3-beta-glucosyltransferase UGT80A2"/>
    <property type="match status" value="1"/>
</dbReference>
<reference evidence="3 4" key="1">
    <citation type="journal article" date="2014" name="Front. Genet.">
        <title>Genome and metabolic network of "Candidatus Phaeomarinobacter ectocarpi" Ec32, a new candidate genus of Alphaproteobacteria frequently associated with brown algae.</title>
        <authorList>
            <person name="Dittami S.M."/>
            <person name="Barbeyron T."/>
            <person name="Boyen C."/>
            <person name="Cambefort J."/>
            <person name="Collet G."/>
            <person name="Delage L."/>
            <person name="Gobet A."/>
            <person name="Groisillier A."/>
            <person name="Leblanc C."/>
            <person name="Michel G."/>
            <person name="Scornet D."/>
            <person name="Siegel A."/>
            <person name="Tapia J.E."/>
            <person name="Tonon T."/>
        </authorList>
    </citation>
    <scope>NUCLEOTIDE SEQUENCE [LARGE SCALE GENOMIC DNA]</scope>
    <source>
        <strain evidence="3 4">Ec32</strain>
    </source>
</reference>
<dbReference type="GO" id="GO:0008194">
    <property type="term" value="F:UDP-glycosyltransferase activity"/>
    <property type="evidence" value="ECO:0007669"/>
    <property type="project" value="InterPro"/>
</dbReference>
<gene>
    <name evidence="3" type="ORF">BN1012_Phect3108</name>
</gene>
<dbReference type="InterPro" id="IPR010610">
    <property type="entry name" value="EryCIII-like_C"/>
</dbReference>
<evidence type="ECO:0000313" key="3">
    <source>
        <dbReference type="EMBL" id="CDO61320.1"/>
    </source>
</evidence>
<evidence type="ECO:0000313" key="4">
    <source>
        <dbReference type="Proteomes" id="UP000032160"/>
    </source>
</evidence>
<dbReference type="PANTHER" id="PTHR48050">
    <property type="entry name" value="STEROL 3-BETA-GLUCOSYLTRANSFERASE"/>
    <property type="match status" value="1"/>
</dbReference>
<dbReference type="GO" id="GO:0005975">
    <property type="term" value="P:carbohydrate metabolic process"/>
    <property type="evidence" value="ECO:0007669"/>
    <property type="project" value="InterPro"/>
</dbReference>
<dbReference type="AlphaFoldDB" id="X5MNJ1"/>
<dbReference type="Proteomes" id="UP000032160">
    <property type="component" value="Chromosome I"/>
</dbReference>
<keyword evidence="3" id="KW-0808">Transferase</keyword>
<organism evidence="3 4">
    <name type="scientific">Candidatus Phaeomarinibacter ectocarpi</name>
    <dbReference type="NCBI Taxonomy" id="1458461"/>
    <lineage>
        <taxon>Bacteria</taxon>
        <taxon>Pseudomonadati</taxon>
        <taxon>Pseudomonadota</taxon>
        <taxon>Alphaproteobacteria</taxon>
        <taxon>Hyphomicrobiales</taxon>
        <taxon>Parvibaculaceae</taxon>
        <taxon>Candidatus Phaeomarinibacter</taxon>
    </lineage>
</organism>
<dbReference type="STRING" id="1458461.BN1012_Phect3108"/>
<proteinExistence type="predicted"/>
<protein>
    <submittedName>
        <fullName evidence="3">Glycosyl transferase|GT1</fullName>
        <ecNumber evidence="3">2.4.-.-</ecNumber>
    </submittedName>
</protein>